<evidence type="ECO:0000259" key="2">
    <source>
        <dbReference type="Pfam" id="PF10328"/>
    </source>
</evidence>
<organism evidence="3 4">
    <name type="scientific">Ancylostoma ceylanicum</name>
    <dbReference type="NCBI Taxonomy" id="53326"/>
    <lineage>
        <taxon>Eukaryota</taxon>
        <taxon>Metazoa</taxon>
        <taxon>Ecdysozoa</taxon>
        <taxon>Nematoda</taxon>
        <taxon>Chromadorea</taxon>
        <taxon>Rhabditida</taxon>
        <taxon>Rhabditina</taxon>
        <taxon>Rhabditomorpha</taxon>
        <taxon>Strongyloidea</taxon>
        <taxon>Ancylostomatidae</taxon>
        <taxon>Ancylostomatinae</taxon>
        <taxon>Ancylostoma</taxon>
    </lineage>
</organism>
<dbReference type="Proteomes" id="UP000024635">
    <property type="component" value="Unassembled WGS sequence"/>
</dbReference>
<gene>
    <name evidence="3" type="primary">Acey_s0824.g2546</name>
    <name evidence="3" type="ORF">Y032_0824g2546</name>
</gene>
<feature type="transmembrane region" description="Helical" evidence="1">
    <location>
        <begin position="102"/>
        <end position="126"/>
    </location>
</feature>
<dbReference type="OrthoDB" id="5859283at2759"/>
<dbReference type="Gene3D" id="1.20.1070.10">
    <property type="entry name" value="Rhodopsin 7-helix transmembrane proteins"/>
    <property type="match status" value="1"/>
</dbReference>
<dbReference type="EMBL" id="JARK01000424">
    <property type="protein sequence ID" value="EYC37117.1"/>
    <property type="molecule type" value="Genomic_DNA"/>
</dbReference>
<keyword evidence="1" id="KW-0812">Transmembrane</keyword>
<dbReference type="InterPro" id="IPR019430">
    <property type="entry name" value="7TM_GPCR_serpentine_rcpt_Srx"/>
</dbReference>
<evidence type="ECO:0000313" key="4">
    <source>
        <dbReference type="Proteomes" id="UP000024635"/>
    </source>
</evidence>
<comment type="caution">
    <text evidence="3">The sequence shown here is derived from an EMBL/GenBank/DDBJ whole genome shotgun (WGS) entry which is preliminary data.</text>
</comment>
<sequence>MNIIGAEQKIITAMTAASPAAWQAEINSKGVAAPSSENVDSRFNGSPSLSENEFGRMGGRIIMYGWFLVHYTQVVLAINRFMAINCPVQYNAFFSSTNTKRLLVVLGIYLLWYFLVGFIDGCHFIFLQTNWQWTFEQTQCGLILGLYLDFYFTIGLVLISTIIDLRTAISIYHFVKSCMSNVVFIVDLSLFFLGPTIYQGLLGKTPDTFGTFVINTLTMEAHHGVV</sequence>
<feature type="transmembrane region" description="Helical" evidence="1">
    <location>
        <begin position="178"/>
        <end position="198"/>
    </location>
</feature>
<accession>A0A016WCW9</accession>
<feature type="transmembrane region" description="Helical" evidence="1">
    <location>
        <begin position="146"/>
        <end position="166"/>
    </location>
</feature>
<dbReference type="PANTHER" id="PTHR23017">
    <property type="entry name" value="SERPENTINE RECEPTOR, CLASS X"/>
    <property type="match status" value="1"/>
</dbReference>
<reference evidence="4" key="1">
    <citation type="journal article" date="2015" name="Nat. Genet.">
        <title>The genome and transcriptome of the zoonotic hookworm Ancylostoma ceylanicum identify infection-specific gene families.</title>
        <authorList>
            <person name="Schwarz E.M."/>
            <person name="Hu Y."/>
            <person name="Antoshechkin I."/>
            <person name="Miller M.M."/>
            <person name="Sternberg P.W."/>
            <person name="Aroian R.V."/>
        </authorList>
    </citation>
    <scope>NUCLEOTIDE SEQUENCE</scope>
    <source>
        <strain evidence="4">HY135</strain>
    </source>
</reference>
<dbReference type="Pfam" id="PF10328">
    <property type="entry name" value="7TM_GPCR_Srx"/>
    <property type="match status" value="1"/>
</dbReference>
<feature type="transmembrane region" description="Helical" evidence="1">
    <location>
        <begin position="61"/>
        <end position="81"/>
    </location>
</feature>
<evidence type="ECO:0000256" key="1">
    <source>
        <dbReference type="SAM" id="Phobius"/>
    </source>
</evidence>
<keyword evidence="1" id="KW-0472">Membrane</keyword>
<dbReference type="STRING" id="53326.A0A016WCW9"/>
<name>A0A016WCW9_9BILA</name>
<protein>
    <recommendedName>
        <fullName evidence="2">7TM GPCR serpentine receptor class x (Srx) domain-containing protein</fullName>
    </recommendedName>
</protein>
<dbReference type="PANTHER" id="PTHR23017:SF3">
    <property type="entry name" value="G-PROTEIN COUPLED RECEPTORS FAMILY 1 PROFILE DOMAIN-CONTAINING PROTEIN"/>
    <property type="match status" value="1"/>
</dbReference>
<proteinExistence type="predicted"/>
<evidence type="ECO:0000313" key="3">
    <source>
        <dbReference type="EMBL" id="EYC37117.1"/>
    </source>
</evidence>
<keyword evidence="4" id="KW-1185">Reference proteome</keyword>
<dbReference type="AlphaFoldDB" id="A0A016WCW9"/>
<keyword evidence="1" id="KW-1133">Transmembrane helix</keyword>
<feature type="domain" description="7TM GPCR serpentine receptor class x (Srx)" evidence="2">
    <location>
        <begin position="55"/>
        <end position="174"/>
    </location>
</feature>